<evidence type="ECO:0000256" key="1">
    <source>
        <dbReference type="SAM" id="Phobius"/>
    </source>
</evidence>
<proteinExistence type="predicted"/>
<dbReference type="Proteomes" id="UP000293575">
    <property type="component" value="Segment"/>
</dbReference>
<sequence>MTKKFKKQLALFILEGIIIFTLIPVISYAYHCLKDWQQ</sequence>
<dbReference type="GeneID" id="55011801"/>
<keyword evidence="1" id="KW-0812">Transmembrane</keyword>
<dbReference type="RefSeq" id="YP_009820365.1">
    <property type="nucleotide sequence ID" value="NC_048166.1"/>
</dbReference>
<name>A0A481W7S3_9CAUD</name>
<evidence type="ECO:0000313" key="3">
    <source>
        <dbReference type="Proteomes" id="UP000293575"/>
    </source>
</evidence>
<reference evidence="2" key="1">
    <citation type="submission" date="2019-01" db="EMBL/GenBank/DDBJ databases">
        <authorList>
            <person name="Hylling O."/>
            <person name="Carstens A.B."/>
            <person name="Hansen L.H."/>
        </authorList>
    </citation>
    <scope>NUCLEOTIDE SEQUENCE [LARGE SCALE GENOMIC DNA]</scope>
</reference>
<evidence type="ECO:0000313" key="2">
    <source>
        <dbReference type="EMBL" id="QBJ04539.1"/>
    </source>
</evidence>
<organism evidence="2 3">
    <name type="scientific">Pseudomonas phage Lana</name>
    <dbReference type="NCBI Taxonomy" id="2530172"/>
    <lineage>
        <taxon>Viruses</taxon>
        <taxon>Duplodnaviria</taxon>
        <taxon>Heunggongvirae</taxon>
        <taxon>Uroviricota</taxon>
        <taxon>Caudoviricetes</taxon>
        <taxon>Lanavirus</taxon>
        <taxon>Lanavirus lana</taxon>
    </lineage>
</organism>
<keyword evidence="3" id="KW-1185">Reference proteome</keyword>
<protein>
    <submittedName>
        <fullName evidence="2">Uncharacterized protein</fullName>
    </submittedName>
</protein>
<keyword evidence="1" id="KW-1133">Transmembrane helix</keyword>
<accession>A0A481W7S3</accession>
<dbReference type="KEGG" id="vg:55011801"/>
<keyword evidence="1" id="KW-0472">Membrane</keyword>
<feature type="transmembrane region" description="Helical" evidence="1">
    <location>
        <begin position="9"/>
        <end position="30"/>
    </location>
</feature>
<dbReference type="EMBL" id="MK473373">
    <property type="protein sequence ID" value="QBJ04539.1"/>
    <property type="molecule type" value="Genomic_DNA"/>
</dbReference>